<feature type="signal peptide" evidence="1">
    <location>
        <begin position="1"/>
        <end position="18"/>
    </location>
</feature>
<name>A0A6G1HUB5_9PEZI</name>
<dbReference type="Pfam" id="PF19373">
    <property type="entry name" value="DUF5948"/>
    <property type="match status" value="1"/>
</dbReference>
<evidence type="ECO:0000313" key="3">
    <source>
        <dbReference type="Proteomes" id="UP000799640"/>
    </source>
</evidence>
<protein>
    <submittedName>
        <fullName evidence="2">Uncharacterized protein</fullName>
    </submittedName>
</protein>
<sequence length="123" mass="12744">MFILKTLTTLLLTSLALAAPAAHPNAEQSTNLAAESISAIQGGPAWCTESPSGGGRANNRLTKDCCAATRHKAYFNEAQRVCMGYGGTMDNAVDHGKFGKCCDSRGGGSHGVNPTMDMVTAPV</sequence>
<keyword evidence="3" id="KW-1185">Reference proteome</keyword>
<dbReference type="OrthoDB" id="4932133at2759"/>
<organism evidence="2 3">
    <name type="scientific">Trichodelitschia bisporula</name>
    <dbReference type="NCBI Taxonomy" id="703511"/>
    <lineage>
        <taxon>Eukaryota</taxon>
        <taxon>Fungi</taxon>
        <taxon>Dikarya</taxon>
        <taxon>Ascomycota</taxon>
        <taxon>Pezizomycotina</taxon>
        <taxon>Dothideomycetes</taxon>
        <taxon>Dothideomycetes incertae sedis</taxon>
        <taxon>Phaeotrichales</taxon>
        <taxon>Phaeotrichaceae</taxon>
        <taxon>Trichodelitschia</taxon>
    </lineage>
</organism>
<dbReference type="InterPro" id="IPR045992">
    <property type="entry name" value="DUF5948"/>
</dbReference>
<evidence type="ECO:0000313" key="2">
    <source>
        <dbReference type="EMBL" id="KAF2399501.1"/>
    </source>
</evidence>
<dbReference type="Proteomes" id="UP000799640">
    <property type="component" value="Unassembled WGS sequence"/>
</dbReference>
<evidence type="ECO:0000256" key="1">
    <source>
        <dbReference type="SAM" id="SignalP"/>
    </source>
</evidence>
<gene>
    <name evidence="2" type="ORF">EJ06DRAFT_562803</name>
</gene>
<accession>A0A6G1HUB5</accession>
<dbReference type="EMBL" id="ML996697">
    <property type="protein sequence ID" value="KAF2399501.1"/>
    <property type="molecule type" value="Genomic_DNA"/>
</dbReference>
<proteinExistence type="predicted"/>
<feature type="chain" id="PRO_5026121708" evidence="1">
    <location>
        <begin position="19"/>
        <end position="123"/>
    </location>
</feature>
<reference evidence="2" key="1">
    <citation type="journal article" date="2020" name="Stud. Mycol.">
        <title>101 Dothideomycetes genomes: a test case for predicting lifestyles and emergence of pathogens.</title>
        <authorList>
            <person name="Haridas S."/>
            <person name="Albert R."/>
            <person name="Binder M."/>
            <person name="Bloem J."/>
            <person name="Labutti K."/>
            <person name="Salamov A."/>
            <person name="Andreopoulos B."/>
            <person name="Baker S."/>
            <person name="Barry K."/>
            <person name="Bills G."/>
            <person name="Bluhm B."/>
            <person name="Cannon C."/>
            <person name="Castanera R."/>
            <person name="Culley D."/>
            <person name="Daum C."/>
            <person name="Ezra D."/>
            <person name="Gonzalez J."/>
            <person name="Henrissat B."/>
            <person name="Kuo A."/>
            <person name="Liang C."/>
            <person name="Lipzen A."/>
            <person name="Lutzoni F."/>
            <person name="Magnuson J."/>
            <person name="Mondo S."/>
            <person name="Nolan M."/>
            <person name="Ohm R."/>
            <person name="Pangilinan J."/>
            <person name="Park H.-J."/>
            <person name="Ramirez L."/>
            <person name="Alfaro M."/>
            <person name="Sun H."/>
            <person name="Tritt A."/>
            <person name="Yoshinaga Y."/>
            <person name="Zwiers L.-H."/>
            <person name="Turgeon B."/>
            <person name="Goodwin S."/>
            <person name="Spatafora J."/>
            <person name="Crous P."/>
            <person name="Grigoriev I."/>
        </authorList>
    </citation>
    <scope>NUCLEOTIDE SEQUENCE</scope>
    <source>
        <strain evidence="2">CBS 262.69</strain>
    </source>
</reference>
<dbReference type="AlphaFoldDB" id="A0A6G1HUB5"/>
<keyword evidence="1" id="KW-0732">Signal</keyword>